<protein>
    <submittedName>
        <fullName evidence="1">G4949 protein</fullName>
    </submittedName>
</protein>
<dbReference type="EMBL" id="CAXHTA020000007">
    <property type="protein sequence ID" value="CAL5222566.1"/>
    <property type="molecule type" value="Genomic_DNA"/>
</dbReference>
<dbReference type="Proteomes" id="UP001497392">
    <property type="component" value="Unassembled WGS sequence"/>
</dbReference>
<sequence>MLGPQFAAANNEGALVHGTCSLNAILESKESCVLKRAVAAWVTELSVVSDGTGYALLKDPTCLCGSQAAIDRKLLGERRVLEEGSIVVLEQVS</sequence>
<accession>A0ABP1FT06</accession>
<organism evidence="1 2">
    <name type="scientific">Coccomyxa viridis</name>
    <dbReference type="NCBI Taxonomy" id="1274662"/>
    <lineage>
        <taxon>Eukaryota</taxon>
        <taxon>Viridiplantae</taxon>
        <taxon>Chlorophyta</taxon>
        <taxon>core chlorophytes</taxon>
        <taxon>Trebouxiophyceae</taxon>
        <taxon>Trebouxiophyceae incertae sedis</taxon>
        <taxon>Coccomyxaceae</taxon>
        <taxon>Coccomyxa</taxon>
    </lineage>
</organism>
<comment type="caution">
    <text evidence="1">The sequence shown here is derived from an EMBL/GenBank/DDBJ whole genome shotgun (WGS) entry which is preliminary data.</text>
</comment>
<reference evidence="1 2" key="1">
    <citation type="submission" date="2024-06" db="EMBL/GenBank/DDBJ databases">
        <authorList>
            <person name="Kraege A."/>
            <person name="Thomma B."/>
        </authorList>
    </citation>
    <scope>NUCLEOTIDE SEQUENCE [LARGE SCALE GENOMIC DNA]</scope>
</reference>
<proteinExistence type="predicted"/>
<gene>
    <name evidence="1" type="primary">g4949</name>
    <name evidence="1" type="ORF">VP750_LOCUS4225</name>
</gene>
<name>A0ABP1FT06_9CHLO</name>
<evidence type="ECO:0000313" key="2">
    <source>
        <dbReference type="Proteomes" id="UP001497392"/>
    </source>
</evidence>
<keyword evidence="2" id="KW-1185">Reference proteome</keyword>
<evidence type="ECO:0000313" key="1">
    <source>
        <dbReference type="EMBL" id="CAL5222566.1"/>
    </source>
</evidence>